<evidence type="ECO:0000313" key="2">
    <source>
        <dbReference type="Proteomes" id="UP000550707"/>
    </source>
</evidence>
<name>A0A7J8BIS0_MOLMO</name>
<gene>
    <name evidence="1" type="ORF">HJG59_010439</name>
</gene>
<reference evidence="1 2" key="1">
    <citation type="journal article" date="2020" name="Nature">
        <title>Six reference-quality genomes reveal evolution of bat adaptations.</title>
        <authorList>
            <person name="Jebb D."/>
            <person name="Huang Z."/>
            <person name="Pippel M."/>
            <person name="Hughes G.M."/>
            <person name="Lavrichenko K."/>
            <person name="Devanna P."/>
            <person name="Winkler S."/>
            <person name="Jermiin L.S."/>
            <person name="Skirmuntt E.C."/>
            <person name="Katzourakis A."/>
            <person name="Burkitt-Gray L."/>
            <person name="Ray D.A."/>
            <person name="Sullivan K.A.M."/>
            <person name="Roscito J.G."/>
            <person name="Kirilenko B.M."/>
            <person name="Davalos L.M."/>
            <person name="Corthals A.P."/>
            <person name="Power M.L."/>
            <person name="Jones G."/>
            <person name="Ransome R.D."/>
            <person name="Dechmann D.K.N."/>
            <person name="Locatelli A.G."/>
            <person name="Puechmaille S.J."/>
            <person name="Fedrigo O."/>
            <person name="Jarvis E.D."/>
            <person name="Hiller M."/>
            <person name="Vernes S.C."/>
            <person name="Myers E.W."/>
            <person name="Teeling E.C."/>
        </authorList>
    </citation>
    <scope>NUCLEOTIDE SEQUENCE [LARGE SCALE GENOMIC DNA]</scope>
    <source>
        <strain evidence="1">MMolMol1</strain>
        <tissue evidence="1">Muscle</tissue>
    </source>
</reference>
<dbReference type="EMBL" id="JACASF010000030">
    <property type="protein sequence ID" value="KAF6398594.1"/>
    <property type="molecule type" value="Genomic_DNA"/>
</dbReference>
<accession>A0A7J8BIS0</accession>
<keyword evidence="2" id="KW-1185">Reference proteome</keyword>
<protein>
    <submittedName>
        <fullName evidence="1">Uncharacterized protein</fullName>
    </submittedName>
</protein>
<organism evidence="1 2">
    <name type="scientific">Molossus molossus</name>
    <name type="common">Pallas' mastiff bat</name>
    <name type="synonym">Vespertilio molossus</name>
    <dbReference type="NCBI Taxonomy" id="27622"/>
    <lineage>
        <taxon>Eukaryota</taxon>
        <taxon>Metazoa</taxon>
        <taxon>Chordata</taxon>
        <taxon>Craniata</taxon>
        <taxon>Vertebrata</taxon>
        <taxon>Euteleostomi</taxon>
        <taxon>Mammalia</taxon>
        <taxon>Eutheria</taxon>
        <taxon>Laurasiatheria</taxon>
        <taxon>Chiroptera</taxon>
        <taxon>Yangochiroptera</taxon>
        <taxon>Molossidae</taxon>
        <taxon>Molossus</taxon>
    </lineage>
</organism>
<dbReference type="AlphaFoldDB" id="A0A7J8BIS0"/>
<evidence type="ECO:0000313" key="1">
    <source>
        <dbReference type="EMBL" id="KAF6398594.1"/>
    </source>
</evidence>
<comment type="caution">
    <text evidence="1">The sequence shown here is derived from an EMBL/GenBank/DDBJ whole genome shotgun (WGS) entry which is preliminary data.</text>
</comment>
<proteinExistence type="predicted"/>
<sequence length="177" mass="19969">MGNPRDHRGLCAMKSLGCQGRLYVLGAISYQSGFLALDMLISYSVRWAGMWILDTEPWYVTVDWGQEKAHGDVLYCGRQGPTDSLGTVCNEIAMLSQWKVSYGTLGCHAGKKRVKAMRCHSGIWAVEPESVTGEAGNVSHGFSVECRPWRSWCIKRLYLLLLHNRPSYRRDWSLPGR</sequence>
<dbReference type="Proteomes" id="UP000550707">
    <property type="component" value="Unassembled WGS sequence"/>
</dbReference>
<dbReference type="InParanoid" id="A0A7J8BIS0"/>